<feature type="coiled-coil region" evidence="1">
    <location>
        <begin position="27"/>
        <end position="54"/>
    </location>
</feature>
<evidence type="ECO:0000313" key="3">
    <source>
        <dbReference type="Proteomes" id="UP000272908"/>
    </source>
</evidence>
<gene>
    <name evidence="2" type="ORF">ROE7235_00327</name>
</gene>
<dbReference type="EMBL" id="UIHC01000002">
    <property type="protein sequence ID" value="SUZ30603.1"/>
    <property type="molecule type" value="Genomic_DNA"/>
</dbReference>
<evidence type="ECO:0000313" key="2">
    <source>
        <dbReference type="EMBL" id="SUZ30603.1"/>
    </source>
</evidence>
<keyword evidence="3" id="KW-1185">Reference proteome</keyword>
<name>A0A3B0M478_9RHOB</name>
<proteinExistence type="predicted"/>
<evidence type="ECO:0000256" key="1">
    <source>
        <dbReference type="SAM" id="Coils"/>
    </source>
</evidence>
<dbReference type="Proteomes" id="UP000272908">
    <property type="component" value="Unassembled WGS sequence"/>
</dbReference>
<dbReference type="RefSeq" id="WP_121092911.1">
    <property type="nucleotide sequence ID" value="NZ_UIHC01000002.1"/>
</dbReference>
<dbReference type="AlphaFoldDB" id="A0A3B0M478"/>
<dbReference type="OrthoDB" id="7165680at2"/>
<organism evidence="2 3">
    <name type="scientific">Roseinatronobacter ekhonensis</name>
    <dbReference type="NCBI Taxonomy" id="254356"/>
    <lineage>
        <taxon>Bacteria</taxon>
        <taxon>Pseudomonadati</taxon>
        <taxon>Pseudomonadota</taxon>
        <taxon>Alphaproteobacteria</taxon>
        <taxon>Rhodobacterales</taxon>
        <taxon>Paracoccaceae</taxon>
        <taxon>Roseinatronobacter</taxon>
    </lineage>
</organism>
<protein>
    <recommendedName>
        <fullName evidence="4">Cell division protein FtsL</fullName>
    </recommendedName>
</protein>
<sequence>MRSLVYLVTALAVIGLATWAYRENHLTQQAMNTRASLEREIDRLEGEIAVQRVEWAYLNRPDRLRALVDVNFAALKLVPITAEHFGEIDEIAYPSAPARLQVGAGVEVFGALEQLSGTLESQDDEVQP</sequence>
<evidence type="ECO:0008006" key="4">
    <source>
        <dbReference type="Google" id="ProtNLM"/>
    </source>
</evidence>
<reference evidence="3" key="1">
    <citation type="submission" date="2018-08" db="EMBL/GenBank/DDBJ databases">
        <authorList>
            <person name="Rodrigo-Torres L."/>
            <person name="Arahal R. D."/>
            <person name="Lucena T."/>
        </authorList>
    </citation>
    <scope>NUCLEOTIDE SEQUENCE [LARGE SCALE GENOMIC DNA]</scope>
    <source>
        <strain evidence="3">CECT 7235</strain>
    </source>
</reference>
<keyword evidence="1" id="KW-0175">Coiled coil</keyword>
<accession>A0A3B0M478</accession>